<dbReference type="PANTHER" id="PTHR23080">
    <property type="entry name" value="THAP DOMAIN PROTEIN"/>
    <property type="match status" value="1"/>
</dbReference>
<reference evidence="7 8" key="1">
    <citation type="submission" date="2022-12" db="EMBL/GenBank/DDBJ databases">
        <title>Chromosome-level genome of Tegillarca granosa.</title>
        <authorList>
            <person name="Kim J."/>
        </authorList>
    </citation>
    <scope>NUCLEOTIDE SEQUENCE [LARGE SCALE GENOMIC DNA]</scope>
    <source>
        <strain evidence="7">Teg-2019</strain>
        <tissue evidence="7">Adductor muscle</tissue>
    </source>
</reference>
<dbReference type="EMBL" id="JARBDR010000917">
    <property type="protein sequence ID" value="KAJ8303148.1"/>
    <property type="molecule type" value="Genomic_DNA"/>
</dbReference>
<dbReference type="SUPFAM" id="SSF57716">
    <property type="entry name" value="Glucocorticoid receptor-like (DNA-binding domain)"/>
    <property type="match status" value="1"/>
</dbReference>
<gene>
    <name evidence="7" type="ORF">KUTeg_019544</name>
</gene>
<dbReference type="Pfam" id="PF05485">
    <property type="entry name" value="THAP"/>
    <property type="match status" value="1"/>
</dbReference>
<protein>
    <recommendedName>
        <fullName evidence="6">THAP-type domain-containing protein</fullName>
    </recommendedName>
</protein>
<name>A0ABQ9EIU6_TEGGR</name>
<dbReference type="InterPro" id="IPR006612">
    <property type="entry name" value="THAP_Znf"/>
</dbReference>
<keyword evidence="4 5" id="KW-0238">DNA-binding</keyword>
<evidence type="ECO:0000313" key="7">
    <source>
        <dbReference type="EMBL" id="KAJ8303148.1"/>
    </source>
</evidence>
<keyword evidence="1" id="KW-0479">Metal-binding</keyword>
<keyword evidence="8" id="KW-1185">Reference proteome</keyword>
<organism evidence="7 8">
    <name type="scientific">Tegillarca granosa</name>
    <name type="common">Malaysian cockle</name>
    <name type="synonym">Anadara granosa</name>
    <dbReference type="NCBI Taxonomy" id="220873"/>
    <lineage>
        <taxon>Eukaryota</taxon>
        <taxon>Metazoa</taxon>
        <taxon>Spiralia</taxon>
        <taxon>Lophotrochozoa</taxon>
        <taxon>Mollusca</taxon>
        <taxon>Bivalvia</taxon>
        <taxon>Autobranchia</taxon>
        <taxon>Pteriomorphia</taxon>
        <taxon>Arcoida</taxon>
        <taxon>Arcoidea</taxon>
        <taxon>Arcidae</taxon>
        <taxon>Tegillarca</taxon>
    </lineage>
</organism>
<evidence type="ECO:0000256" key="1">
    <source>
        <dbReference type="ARBA" id="ARBA00022723"/>
    </source>
</evidence>
<evidence type="ECO:0000256" key="5">
    <source>
        <dbReference type="PROSITE-ProRule" id="PRU00309"/>
    </source>
</evidence>
<feature type="domain" description="THAP-type" evidence="6">
    <location>
        <begin position="1"/>
        <end position="74"/>
    </location>
</feature>
<evidence type="ECO:0000259" key="6">
    <source>
        <dbReference type="PROSITE" id="PS50950"/>
    </source>
</evidence>
<evidence type="ECO:0000256" key="3">
    <source>
        <dbReference type="ARBA" id="ARBA00022833"/>
    </source>
</evidence>
<evidence type="ECO:0000313" key="8">
    <source>
        <dbReference type="Proteomes" id="UP001217089"/>
    </source>
</evidence>
<keyword evidence="3" id="KW-0862">Zinc</keyword>
<dbReference type="Proteomes" id="UP001217089">
    <property type="component" value="Unassembled WGS sequence"/>
</dbReference>
<evidence type="ECO:0000256" key="4">
    <source>
        <dbReference type="ARBA" id="ARBA00023125"/>
    </source>
</evidence>
<dbReference type="PROSITE" id="PS50950">
    <property type="entry name" value="ZF_THAP"/>
    <property type="match status" value="1"/>
</dbReference>
<evidence type="ECO:0000256" key="2">
    <source>
        <dbReference type="ARBA" id="ARBA00022771"/>
    </source>
</evidence>
<keyword evidence="2 5" id="KW-0863">Zinc-finger</keyword>
<comment type="caution">
    <text evidence="7">The sequence shown here is derived from an EMBL/GenBank/DDBJ whole genome shotgun (WGS) entry which is preliminary data.</text>
</comment>
<proteinExistence type="predicted"/>
<sequence length="351" mass="41005">MLCEHPTEPILHLRKSQLVFFRFPVNKHKRYAWTRAINRRNWTPTNHTCICSEHFVGGWHSDDPADINYGPSVFSYKECSTNMLATQRQHRLEERNDRKSIRYLGISPELVPHLSTFSCHLYVVDFEQNTKDKDVKIEETTRIQHMQFTMECHSLYCATAEDTSSEKEVKQLEYDDTDVKTFASTELGHTGKILDRVLVYTGIQCDPDPLFTENLKLKQEVKELRQELEKRKWAVEKIVDNDTLTKFYTGLPAYSIFLWLFNYVAAKSSRMTYWTGNSSTPSGNKSRFSTTVLRPVDQFLSFLMRNRLGLLVQDISDRFAYLSRFEPSVICFTREFADRPAAKTSPNIELY</sequence>
<accession>A0ABQ9EIU6</accession>